<evidence type="ECO:0000256" key="4">
    <source>
        <dbReference type="SAM" id="MobiDB-lite"/>
    </source>
</evidence>
<protein>
    <submittedName>
        <fullName evidence="6">Glutathione ABC transporter substrate-binding protein GsiB</fullName>
    </submittedName>
</protein>
<evidence type="ECO:0000256" key="2">
    <source>
        <dbReference type="ARBA" id="ARBA00022448"/>
    </source>
</evidence>
<dbReference type="Gene3D" id="3.40.190.10">
    <property type="entry name" value="Periplasmic binding protein-like II"/>
    <property type="match status" value="1"/>
</dbReference>
<dbReference type="EMBL" id="BAABHS010000010">
    <property type="protein sequence ID" value="GAA4966092.1"/>
    <property type="molecule type" value="Genomic_DNA"/>
</dbReference>
<dbReference type="RefSeq" id="WP_345676261.1">
    <property type="nucleotide sequence ID" value="NZ_BAABHS010000010.1"/>
</dbReference>
<dbReference type="Pfam" id="PF00496">
    <property type="entry name" value="SBP_bac_5"/>
    <property type="match status" value="1"/>
</dbReference>
<dbReference type="CDD" id="cd00995">
    <property type="entry name" value="PBP2_NikA_DppA_OppA_like"/>
    <property type="match status" value="1"/>
</dbReference>
<dbReference type="InterPro" id="IPR000914">
    <property type="entry name" value="SBP_5_dom"/>
</dbReference>
<evidence type="ECO:0000259" key="5">
    <source>
        <dbReference type="Pfam" id="PF00496"/>
    </source>
</evidence>
<proteinExistence type="inferred from homology"/>
<gene>
    <name evidence="6" type="primary">gsiB_3</name>
    <name evidence="6" type="ORF">GCM10023205_33280</name>
</gene>
<dbReference type="Proteomes" id="UP001500466">
    <property type="component" value="Unassembled WGS sequence"/>
</dbReference>
<comment type="caution">
    <text evidence="6">The sequence shown here is derived from an EMBL/GenBank/DDBJ whole genome shotgun (WGS) entry which is preliminary data.</text>
</comment>
<dbReference type="InterPro" id="IPR030678">
    <property type="entry name" value="Peptide/Ni-bd"/>
</dbReference>
<comment type="similarity">
    <text evidence="1">Belongs to the bacterial solute-binding protein 5 family.</text>
</comment>
<dbReference type="Gene3D" id="3.10.105.10">
    <property type="entry name" value="Dipeptide-binding Protein, Domain 3"/>
    <property type="match status" value="1"/>
</dbReference>
<keyword evidence="3" id="KW-0732">Signal</keyword>
<dbReference type="InterPro" id="IPR039424">
    <property type="entry name" value="SBP_5"/>
</dbReference>
<sequence length="556" mass="59899">MSPSLFRPTDPPARDGAVPPREGRGTARRARPRFRTAFRTAAAAVVLALAATACGGGSGKSGGGKSPAAAVPVVQGGKAVIPLPVESRGLDPFTASYTATADGSRMTALYDLLVYLDPKTGQVKPKIAESLAPDADGKVWTLKLRPNIKFSDGTPYDAAAVKANWDAHADPAMKSLRRALVVGVTTEVVNPLEMRITLPVANRSFDRTVAFGLCFIASPTAFKADPAGFSTKPVGAGPFTLKEWVRGDHQTMVRNPTYWQAGLPKLDEVTFKSIADNQQIFNAMSSNQADISVLSDGAAKADADKRGLNSDSYFVDGGQFFMFNLRRAPFDDPRARKAVAMAIDQDAMMKTLFNGEVTAGRGILRDNSALLEPGVQQQPSYNQAEAQRLFDELAAEGKPVKFTFLTQAHATARKTAEYMQSRLNQYRNVHMEIEAVEIGAYITKGLVNRDFQAQNYGGWQADPDPSYDTMFRSNSASNYAGYNSPAADAALDAARAASTPEQRRAAYTNLVRAIGNDLPLWVWQAATTTAVFRTNIGGIQLVNEGQLIMEQVGKTS</sequence>
<dbReference type="PANTHER" id="PTHR30290:SF9">
    <property type="entry name" value="OLIGOPEPTIDE-BINDING PROTEIN APPA"/>
    <property type="match status" value="1"/>
</dbReference>
<evidence type="ECO:0000256" key="3">
    <source>
        <dbReference type="ARBA" id="ARBA00022729"/>
    </source>
</evidence>
<keyword evidence="7" id="KW-1185">Reference proteome</keyword>
<evidence type="ECO:0000313" key="6">
    <source>
        <dbReference type="EMBL" id="GAA4966092.1"/>
    </source>
</evidence>
<reference evidence="7" key="1">
    <citation type="journal article" date="2019" name="Int. J. Syst. Evol. Microbiol.">
        <title>The Global Catalogue of Microorganisms (GCM) 10K type strain sequencing project: providing services to taxonomists for standard genome sequencing and annotation.</title>
        <authorList>
            <consortium name="The Broad Institute Genomics Platform"/>
            <consortium name="The Broad Institute Genome Sequencing Center for Infectious Disease"/>
            <person name="Wu L."/>
            <person name="Ma J."/>
        </authorList>
    </citation>
    <scope>NUCLEOTIDE SEQUENCE [LARGE SCALE GENOMIC DNA]</scope>
    <source>
        <strain evidence="7">JCM 17986</strain>
    </source>
</reference>
<name>A0ABP9HB59_9ACTN</name>
<accession>A0ABP9HB59</accession>
<feature type="domain" description="Solute-binding protein family 5" evidence="5">
    <location>
        <begin position="122"/>
        <end position="474"/>
    </location>
</feature>
<evidence type="ECO:0000313" key="7">
    <source>
        <dbReference type="Proteomes" id="UP001500466"/>
    </source>
</evidence>
<dbReference type="PIRSF" id="PIRSF002741">
    <property type="entry name" value="MppA"/>
    <property type="match status" value="1"/>
</dbReference>
<feature type="region of interest" description="Disordered" evidence="4">
    <location>
        <begin position="1"/>
        <end position="33"/>
    </location>
</feature>
<organism evidence="6 7">
    <name type="scientific">Yinghuangia aomiensis</name>
    <dbReference type="NCBI Taxonomy" id="676205"/>
    <lineage>
        <taxon>Bacteria</taxon>
        <taxon>Bacillati</taxon>
        <taxon>Actinomycetota</taxon>
        <taxon>Actinomycetes</taxon>
        <taxon>Kitasatosporales</taxon>
        <taxon>Streptomycetaceae</taxon>
        <taxon>Yinghuangia</taxon>
    </lineage>
</organism>
<evidence type="ECO:0000256" key="1">
    <source>
        <dbReference type="ARBA" id="ARBA00005695"/>
    </source>
</evidence>
<keyword evidence="2" id="KW-0813">Transport</keyword>
<dbReference type="PANTHER" id="PTHR30290">
    <property type="entry name" value="PERIPLASMIC BINDING COMPONENT OF ABC TRANSPORTER"/>
    <property type="match status" value="1"/>
</dbReference>
<dbReference type="SUPFAM" id="SSF53850">
    <property type="entry name" value="Periplasmic binding protein-like II"/>
    <property type="match status" value="1"/>
</dbReference>